<dbReference type="Gene3D" id="1.10.3290.10">
    <property type="entry name" value="Fido-like domain"/>
    <property type="match status" value="1"/>
</dbReference>
<dbReference type="InterPro" id="IPR003812">
    <property type="entry name" value="Fido"/>
</dbReference>
<sequence>MEYIRIKKIDDNFKELASAELKALSELWGGKKEQLKDSDEYSQFLKKMQREWAIETGIIERLYSWDRGITESLIEHGIDASKISYTGGINRQEADNISNIINDQKQTIEGLFDFVKGDQPFSEHFIRSMHEQFVAHQDTVEAQTPDGVIMQVPLLKGKYKEYPNNPKKSDGVTHSYCPPEFVVDEMENLIRLYNQYATSDIAPEVLSAWLHHRFTQIHPFQDGNGRIARSIATLVFLKAGLFPLVIRESDRKVYLNALEKADNNDIGDLVKLFAKRQKDCILSALNIQQQVEKSHFAGQIFANGLNLLKAKHSRQKKEVTKVHILADTLQEVLMGKLDGFEQQFDEDLIENNHKHGSKLSKAKKDSTTNYYFRNEIIEIAKKHDYYADTKHYKSWVRLVITTDNIFEIVFSIHGFGHSDNGVMAVSGFTFEKNTSEDGVLGVINTKSAQQDIFVFNYLEEEDQVKKRFKDWFDESFVIALAEWQQTIA</sequence>
<feature type="domain" description="Fido" evidence="1">
    <location>
        <begin position="121"/>
        <end position="275"/>
    </location>
</feature>
<reference evidence="2" key="1">
    <citation type="submission" date="2016-10" db="EMBL/GenBank/DDBJ databases">
        <authorList>
            <person name="de Groot N.N."/>
        </authorList>
    </citation>
    <scope>NUCLEOTIDE SEQUENCE</scope>
</reference>
<name>A0A1W1E016_9ZZZZ</name>
<proteinExistence type="predicted"/>
<gene>
    <name evidence="2" type="ORF">MNB_SUP05-SYMBIONT-4-2</name>
</gene>
<dbReference type="InterPro" id="IPR040198">
    <property type="entry name" value="Fido_containing"/>
</dbReference>
<protein>
    <submittedName>
        <fullName evidence="2">Huntingtin interacting protein HYPE homolog</fullName>
    </submittedName>
</protein>
<organism evidence="2">
    <name type="scientific">hydrothermal vent metagenome</name>
    <dbReference type="NCBI Taxonomy" id="652676"/>
    <lineage>
        <taxon>unclassified sequences</taxon>
        <taxon>metagenomes</taxon>
        <taxon>ecological metagenomes</taxon>
    </lineage>
</organism>
<dbReference type="Pfam" id="PF02661">
    <property type="entry name" value="Fic"/>
    <property type="match status" value="1"/>
</dbReference>
<dbReference type="EMBL" id="FPHY01000187">
    <property type="protein sequence ID" value="SFV87310.1"/>
    <property type="molecule type" value="Genomic_DNA"/>
</dbReference>
<accession>A0A1W1E016</accession>
<dbReference type="InterPro" id="IPR036597">
    <property type="entry name" value="Fido-like_dom_sf"/>
</dbReference>
<dbReference type="PROSITE" id="PS51459">
    <property type="entry name" value="FIDO"/>
    <property type="match status" value="1"/>
</dbReference>
<evidence type="ECO:0000259" key="1">
    <source>
        <dbReference type="PROSITE" id="PS51459"/>
    </source>
</evidence>
<dbReference type="AlphaFoldDB" id="A0A1W1E016"/>
<dbReference type="PANTHER" id="PTHR13504:SF38">
    <property type="entry name" value="FIDO DOMAIN-CONTAINING PROTEIN"/>
    <property type="match status" value="1"/>
</dbReference>
<dbReference type="SUPFAM" id="SSF140931">
    <property type="entry name" value="Fic-like"/>
    <property type="match status" value="1"/>
</dbReference>
<evidence type="ECO:0000313" key="2">
    <source>
        <dbReference type="EMBL" id="SFV87310.1"/>
    </source>
</evidence>
<dbReference type="PANTHER" id="PTHR13504">
    <property type="entry name" value="FIDO DOMAIN-CONTAINING PROTEIN DDB_G0283145"/>
    <property type="match status" value="1"/>
</dbReference>